<name>A0A2G9TZS6_TELCI</name>
<dbReference type="PROSITE" id="PS51340">
    <property type="entry name" value="MOSC"/>
    <property type="match status" value="1"/>
</dbReference>
<accession>A0A2G9TZS6</accession>
<organism evidence="2 3">
    <name type="scientific">Teladorsagia circumcincta</name>
    <name type="common">Brown stomach worm</name>
    <name type="synonym">Ostertagia circumcincta</name>
    <dbReference type="NCBI Taxonomy" id="45464"/>
    <lineage>
        <taxon>Eukaryota</taxon>
        <taxon>Metazoa</taxon>
        <taxon>Ecdysozoa</taxon>
        <taxon>Nematoda</taxon>
        <taxon>Chromadorea</taxon>
        <taxon>Rhabditida</taxon>
        <taxon>Rhabditina</taxon>
        <taxon>Rhabditomorpha</taxon>
        <taxon>Strongyloidea</taxon>
        <taxon>Trichostrongylidae</taxon>
        <taxon>Teladorsagia</taxon>
    </lineage>
</organism>
<gene>
    <name evidence="2" type="ORF">TELCIR_14943</name>
</gene>
<sequence>MDDAPYMINTQSSLDDLNEKLEDKVTIEQFRPVIVVDKCDAFDEDRWLSIHIGDVALQCTKPCERCLMTTIDPTNGTKHPSVEPLKTLRKYRLAPEGPMRELYKECPIFGVDAVLISPGYIHVGQTVYARYKTAYRKPSPFYYSHYNFSGIL</sequence>
<dbReference type="InterPro" id="IPR011037">
    <property type="entry name" value="Pyrv_Knase-like_insert_dom_sf"/>
</dbReference>
<dbReference type="SUPFAM" id="SSF50800">
    <property type="entry name" value="PK beta-barrel domain-like"/>
    <property type="match status" value="1"/>
</dbReference>
<keyword evidence="3" id="KW-1185">Reference proteome</keyword>
<dbReference type="OrthoDB" id="17255at2759"/>
<feature type="domain" description="MOSC" evidence="1">
    <location>
        <begin position="1"/>
        <end position="130"/>
    </location>
</feature>
<dbReference type="InterPro" id="IPR005302">
    <property type="entry name" value="MoCF_Sase_C"/>
</dbReference>
<dbReference type="AlphaFoldDB" id="A0A2G9TZS6"/>
<evidence type="ECO:0000313" key="3">
    <source>
        <dbReference type="Proteomes" id="UP000230423"/>
    </source>
</evidence>
<reference evidence="2 3" key="1">
    <citation type="submission" date="2015-09" db="EMBL/GenBank/DDBJ databases">
        <title>Draft genome of the parasitic nematode Teladorsagia circumcincta isolate WARC Sus (inbred).</title>
        <authorList>
            <person name="Mitreva M."/>
        </authorList>
    </citation>
    <scope>NUCLEOTIDE SEQUENCE [LARGE SCALE GENOMIC DNA]</scope>
    <source>
        <strain evidence="2 3">S</strain>
    </source>
</reference>
<evidence type="ECO:0000313" key="2">
    <source>
        <dbReference type="EMBL" id="PIO63455.1"/>
    </source>
</evidence>
<dbReference type="EMBL" id="KZ350894">
    <property type="protein sequence ID" value="PIO63455.1"/>
    <property type="molecule type" value="Genomic_DNA"/>
</dbReference>
<proteinExistence type="predicted"/>
<dbReference type="GO" id="GO:0030151">
    <property type="term" value="F:molybdenum ion binding"/>
    <property type="evidence" value="ECO:0007669"/>
    <property type="project" value="InterPro"/>
</dbReference>
<dbReference type="GO" id="GO:0030170">
    <property type="term" value="F:pyridoxal phosphate binding"/>
    <property type="evidence" value="ECO:0007669"/>
    <property type="project" value="InterPro"/>
</dbReference>
<dbReference type="PANTHER" id="PTHR36930:SF1">
    <property type="entry name" value="MOSC DOMAIN-CONTAINING PROTEIN"/>
    <property type="match status" value="1"/>
</dbReference>
<dbReference type="Proteomes" id="UP000230423">
    <property type="component" value="Unassembled WGS sequence"/>
</dbReference>
<evidence type="ECO:0000259" key="1">
    <source>
        <dbReference type="PROSITE" id="PS51340"/>
    </source>
</evidence>
<dbReference type="GO" id="GO:0003824">
    <property type="term" value="F:catalytic activity"/>
    <property type="evidence" value="ECO:0007669"/>
    <property type="project" value="InterPro"/>
</dbReference>
<dbReference type="Pfam" id="PF03473">
    <property type="entry name" value="MOSC"/>
    <property type="match status" value="1"/>
</dbReference>
<dbReference type="InterPro" id="IPR052716">
    <property type="entry name" value="MOSC_domain"/>
</dbReference>
<dbReference type="PANTHER" id="PTHR36930">
    <property type="entry name" value="METAL-SULFUR CLUSTER BIOSYNTHESIS PROTEINS YUAD-RELATED"/>
    <property type="match status" value="1"/>
</dbReference>
<protein>
    <submittedName>
        <fullName evidence="2">MOSC domain protein</fullName>
    </submittedName>
</protein>